<organism evidence="1 2">
    <name type="scientific">Panagrolaimus sp. PS1159</name>
    <dbReference type="NCBI Taxonomy" id="55785"/>
    <lineage>
        <taxon>Eukaryota</taxon>
        <taxon>Metazoa</taxon>
        <taxon>Ecdysozoa</taxon>
        <taxon>Nematoda</taxon>
        <taxon>Chromadorea</taxon>
        <taxon>Rhabditida</taxon>
        <taxon>Tylenchina</taxon>
        <taxon>Panagrolaimomorpha</taxon>
        <taxon>Panagrolaimoidea</taxon>
        <taxon>Panagrolaimidae</taxon>
        <taxon>Panagrolaimus</taxon>
    </lineage>
</organism>
<evidence type="ECO:0000313" key="2">
    <source>
        <dbReference type="WBParaSite" id="PS1159_v2.g2887.t1"/>
    </source>
</evidence>
<dbReference type="WBParaSite" id="PS1159_v2.g2887.t1">
    <property type="protein sequence ID" value="PS1159_v2.g2887.t1"/>
    <property type="gene ID" value="PS1159_v2.g2887"/>
</dbReference>
<dbReference type="Proteomes" id="UP000887580">
    <property type="component" value="Unplaced"/>
</dbReference>
<name>A0AC35G8X4_9BILA</name>
<reference evidence="2" key="1">
    <citation type="submission" date="2022-11" db="UniProtKB">
        <authorList>
            <consortium name="WormBaseParasite"/>
        </authorList>
    </citation>
    <scope>IDENTIFICATION</scope>
</reference>
<evidence type="ECO:0000313" key="1">
    <source>
        <dbReference type="Proteomes" id="UP000887580"/>
    </source>
</evidence>
<accession>A0AC35G8X4</accession>
<proteinExistence type="predicted"/>
<protein>
    <submittedName>
        <fullName evidence="2">Androgen-induced 1</fullName>
    </submittedName>
</protein>
<sequence length="260" mass="29743">MGLFRVLIYGIIFGVWAGSLFYDIYFMPRIGVQSWFSKLVMLTMLNFVLQTIYSTICFVCAIFDWIEETKHQEEYKHVHVPSYWRLTKLHKICDFMYSTSAFPVGMATSLLFWGLYAANPEYVVPKWAVGLIPHWHNHVTHTAPMVFLMIDTLLTCHHAPSKKTGSIVVLSLYAFYLAIIFFVKLTQGYWLYPVFNHLSNQLIFFFLAFGGILLWFLYLIGDGFNSMIWGKAPHANPSSSTTTSTVTPGTGANTSALKRD</sequence>